<keyword evidence="4 6" id="KW-1133">Transmembrane helix</keyword>
<dbReference type="Proteomes" id="UP001501004">
    <property type="component" value="Unassembled WGS sequence"/>
</dbReference>
<name>A0ABP7FD55_9MICO</name>
<reference evidence="9" key="1">
    <citation type="journal article" date="2019" name="Int. J. Syst. Evol. Microbiol.">
        <title>The Global Catalogue of Microorganisms (GCM) 10K type strain sequencing project: providing services to taxonomists for standard genome sequencing and annotation.</title>
        <authorList>
            <consortium name="The Broad Institute Genomics Platform"/>
            <consortium name="The Broad Institute Genome Sequencing Center for Infectious Disease"/>
            <person name="Wu L."/>
            <person name="Ma J."/>
        </authorList>
    </citation>
    <scope>NUCLEOTIDE SEQUENCE [LARGE SCALE GENOMIC DNA]</scope>
    <source>
        <strain evidence="9">JCM 16949</strain>
    </source>
</reference>
<keyword evidence="2" id="KW-1003">Cell membrane</keyword>
<protein>
    <recommendedName>
        <fullName evidence="7">Cardiolipin synthase N-terminal domain-containing protein</fullName>
    </recommendedName>
</protein>
<feature type="transmembrane region" description="Helical" evidence="6">
    <location>
        <begin position="55"/>
        <end position="73"/>
    </location>
</feature>
<evidence type="ECO:0000256" key="2">
    <source>
        <dbReference type="ARBA" id="ARBA00022475"/>
    </source>
</evidence>
<evidence type="ECO:0000313" key="8">
    <source>
        <dbReference type="EMBL" id="GAA3736127.1"/>
    </source>
</evidence>
<evidence type="ECO:0000256" key="6">
    <source>
        <dbReference type="SAM" id="Phobius"/>
    </source>
</evidence>
<evidence type="ECO:0000256" key="1">
    <source>
        <dbReference type="ARBA" id="ARBA00004651"/>
    </source>
</evidence>
<evidence type="ECO:0000313" key="9">
    <source>
        <dbReference type="Proteomes" id="UP001501004"/>
    </source>
</evidence>
<evidence type="ECO:0000256" key="3">
    <source>
        <dbReference type="ARBA" id="ARBA00022692"/>
    </source>
</evidence>
<proteinExistence type="predicted"/>
<feature type="domain" description="Cardiolipin synthase N-terminal" evidence="7">
    <location>
        <begin position="31"/>
        <end position="74"/>
    </location>
</feature>
<evidence type="ECO:0000256" key="4">
    <source>
        <dbReference type="ARBA" id="ARBA00022989"/>
    </source>
</evidence>
<keyword evidence="9" id="KW-1185">Reference proteome</keyword>
<comment type="caution">
    <text evidence="8">The sequence shown here is derived from an EMBL/GenBank/DDBJ whole genome shotgun (WGS) entry which is preliminary data.</text>
</comment>
<evidence type="ECO:0000259" key="7">
    <source>
        <dbReference type="Pfam" id="PF13396"/>
    </source>
</evidence>
<feature type="transmembrane region" description="Helical" evidence="6">
    <location>
        <begin position="18"/>
        <end position="35"/>
    </location>
</feature>
<gene>
    <name evidence="8" type="ORF">GCM10022239_10070</name>
</gene>
<sequence length="127" mass="13970">MVAGAPISRLAYNQHMRAFLTLAAAALAVGFWIYAVVDCALTDARRARGIPKPAWVVVVVVLNVVGGLLWFLIGKDRTQDRGAIPLGRAPDDDPAFLRRLGSDADQDERIRRLEREIAELDDDSKDS</sequence>
<evidence type="ECO:0000256" key="5">
    <source>
        <dbReference type="ARBA" id="ARBA00023136"/>
    </source>
</evidence>
<keyword evidence="5 6" id="KW-0472">Membrane</keyword>
<dbReference type="EMBL" id="BAABAE010000003">
    <property type="protein sequence ID" value="GAA3736127.1"/>
    <property type="molecule type" value="Genomic_DNA"/>
</dbReference>
<comment type="subcellular location">
    <subcellularLocation>
        <location evidence="1">Cell membrane</location>
        <topology evidence="1">Multi-pass membrane protein</topology>
    </subcellularLocation>
</comment>
<accession>A0ABP7FD55</accession>
<dbReference type="Pfam" id="PF13396">
    <property type="entry name" value="PLDc_N"/>
    <property type="match status" value="1"/>
</dbReference>
<dbReference type="InterPro" id="IPR027379">
    <property type="entry name" value="CLS_N"/>
</dbReference>
<organism evidence="8 9">
    <name type="scientific">Leifsonella bigeumensis</name>
    <dbReference type="NCBI Taxonomy" id="433643"/>
    <lineage>
        <taxon>Bacteria</taxon>
        <taxon>Bacillati</taxon>
        <taxon>Actinomycetota</taxon>
        <taxon>Actinomycetes</taxon>
        <taxon>Micrococcales</taxon>
        <taxon>Microbacteriaceae</taxon>
        <taxon>Leifsonella</taxon>
    </lineage>
</organism>
<keyword evidence="3 6" id="KW-0812">Transmembrane</keyword>